<dbReference type="Proteomes" id="UP001209540">
    <property type="component" value="Unassembled WGS sequence"/>
</dbReference>
<name>A0AAD5JVY4_9FUNG</name>
<comment type="subcellular location">
    <subcellularLocation>
        <location evidence="1">Membrane</location>
        <topology evidence="1">Multi-pass membrane protein</topology>
    </subcellularLocation>
</comment>
<organism evidence="7 8">
    <name type="scientific">Phascolomyces articulosus</name>
    <dbReference type="NCBI Taxonomy" id="60185"/>
    <lineage>
        <taxon>Eukaryota</taxon>
        <taxon>Fungi</taxon>
        <taxon>Fungi incertae sedis</taxon>
        <taxon>Mucoromycota</taxon>
        <taxon>Mucoromycotina</taxon>
        <taxon>Mucoromycetes</taxon>
        <taxon>Mucorales</taxon>
        <taxon>Lichtheimiaceae</taxon>
        <taxon>Phascolomyces</taxon>
    </lineage>
</organism>
<proteinExistence type="predicted"/>
<dbReference type="EMBL" id="JAIXMP010000020">
    <property type="protein sequence ID" value="KAI9257206.1"/>
    <property type="molecule type" value="Genomic_DNA"/>
</dbReference>
<feature type="non-terminal residue" evidence="7">
    <location>
        <position position="171"/>
    </location>
</feature>
<gene>
    <name evidence="7" type="ORF">BDA99DRAFT_606468</name>
</gene>
<dbReference type="Pfam" id="PF08507">
    <property type="entry name" value="COPI_assoc"/>
    <property type="match status" value="1"/>
</dbReference>
<keyword evidence="2 6" id="KW-0812">Transmembrane</keyword>
<sequence length="171" mass="19474">MSVFLIINECRIFTLAQIYFGFLGIHQGRGLLLLFLGCFVLYDAAFNVIVSIFNFTMGFAYIILSFLPKMPPPNPLSVHWQHRQDFWAEGLDLPAPSARSSKLLTPTPPAFPHPSSWHPSSTYHYNKHITSTTSNISAQQQHSIQPQQQNDDHVPASVNTTHNNKIHQHYY</sequence>
<protein>
    <submittedName>
        <fullName evidence="7">Uncharacterized protein</fullName>
    </submittedName>
</protein>
<feature type="compositionally biased region" description="Low complexity" evidence="5">
    <location>
        <begin position="139"/>
        <end position="149"/>
    </location>
</feature>
<evidence type="ECO:0000256" key="2">
    <source>
        <dbReference type="ARBA" id="ARBA00022692"/>
    </source>
</evidence>
<dbReference type="AlphaFoldDB" id="A0AAD5JVY4"/>
<evidence type="ECO:0000256" key="6">
    <source>
        <dbReference type="SAM" id="Phobius"/>
    </source>
</evidence>
<evidence type="ECO:0000256" key="3">
    <source>
        <dbReference type="ARBA" id="ARBA00022989"/>
    </source>
</evidence>
<keyword evidence="8" id="KW-1185">Reference proteome</keyword>
<feature type="region of interest" description="Disordered" evidence="5">
    <location>
        <begin position="134"/>
        <end position="171"/>
    </location>
</feature>
<evidence type="ECO:0000256" key="5">
    <source>
        <dbReference type="SAM" id="MobiDB-lite"/>
    </source>
</evidence>
<feature type="transmembrane region" description="Helical" evidence="6">
    <location>
        <begin position="48"/>
        <end position="67"/>
    </location>
</feature>
<feature type="transmembrane region" description="Helical" evidence="6">
    <location>
        <begin position="12"/>
        <end position="42"/>
    </location>
</feature>
<evidence type="ECO:0000313" key="8">
    <source>
        <dbReference type="Proteomes" id="UP001209540"/>
    </source>
</evidence>
<reference evidence="7" key="1">
    <citation type="journal article" date="2022" name="IScience">
        <title>Evolution of zygomycete secretomes and the origins of terrestrial fungal ecologies.</title>
        <authorList>
            <person name="Chang Y."/>
            <person name="Wang Y."/>
            <person name="Mondo S."/>
            <person name="Ahrendt S."/>
            <person name="Andreopoulos W."/>
            <person name="Barry K."/>
            <person name="Beard J."/>
            <person name="Benny G.L."/>
            <person name="Blankenship S."/>
            <person name="Bonito G."/>
            <person name="Cuomo C."/>
            <person name="Desiro A."/>
            <person name="Gervers K.A."/>
            <person name="Hundley H."/>
            <person name="Kuo A."/>
            <person name="LaButti K."/>
            <person name="Lang B.F."/>
            <person name="Lipzen A."/>
            <person name="O'Donnell K."/>
            <person name="Pangilinan J."/>
            <person name="Reynolds N."/>
            <person name="Sandor L."/>
            <person name="Smith M.E."/>
            <person name="Tsang A."/>
            <person name="Grigoriev I.V."/>
            <person name="Stajich J.E."/>
            <person name="Spatafora J.W."/>
        </authorList>
    </citation>
    <scope>NUCLEOTIDE SEQUENCE</scope>
    <source>
        <strain evidence="7">RSA 2281</strain>
    </source>
</reference>
<evidence type="ECO:0000313" key="7">
    <source>
        <dbReference type="EMBL" id="KAI9257206.1"/>
    </source>
</evidence>
<comment type="caution">
    <text evidence="7">The sequence shown here is derived from an EMBL/GenBank/DDBJ whole genome shotgun (WGS) entry which is preliminary data.</text>
</comment>
<dbReference type="PANTHER" id="PTHR28128:SF1">
    <property type="entry name" value="GOLGI APPARATUS MEMBRANE PROTEIN TVP15"/>
    <property type="match status" value="1"/>
</dbReference>
<keyword evidence="4 6" id="KW-0472">Membrane</keyword>
<dbReference type="InterPro" id="IPR013714">
    <property type="entry name" value="Golgi_TVP15"/>
</dbReference>
<dbReference type="PANTHER" id="PTHR28128">
    <property type="entry name" value="GOLGI APPARATUS MEMBRANE PROTEIN TVP15"/>
    <property type="match status" value="1"/>
</dbReference>
<reference evidence="7" key="2">
    <citation type="submission" date="2023-02" db="EMBL/GenBank/DDBJ databases">
        <authorList>
            <consortium name="DOE Joint Genome Institute"/>
            <person name="Mondo S.J."/>
            <person name="Chang Y."/>
            <person name="Wang Y."/>
            <person name="Ahrendt S."/>
            <person name="Andreopoulos W."/>
            <person name="Barry K."/>
            <person name="Beard J."/>
            <person name="Benny G.L."/>
            <person name="Blankenship S."/>
            <person name="Bonito G."/>
            <person name="Cuomo C."/>
            <person name="Desiro A."/>
            <person name="Gervers K.A."/>
            <person name="Hundley H."/>
            <person name="Kuo A."/>
            <person name="LaButti K."/>
            <person name="Lang B.F."/>
            <person name="Lipzen A."/>
            <person name="O'Donnell K."/>
            <person name="Pangilinan J."/>
            <person name="Reynolds N."/>
            <person name="Sandor L."/>
            <person name="Smith M.W."/>
            <person name="Tsang A."/>
            <person name="Grigoriev I.V."/>
            <person name="Stajich J.E."/>
            <person name="Spatafora J.W."/>
        </authorList>
    </citation>
    <scope>NUCLEOTIDE SEQUENCE</scope>
    <source>
        <strain evidence="7">RSA 2281</strain>
    </source>
</reference>
<accession>A0AAD5JVY4</accession>
<dbReference type="GO" id="GO:0016020">
    <property type="term" value="C:membrane"/>
    <property type="evidence" value="ECO:0007669"/>
    <property type="project" value="UniProtKB-SubCell"/>
</dbReference>
<evidence type="ECO:0000256" key="4">
    <source>
        <dbReference type="ARBA" id="ARBA00023136"/>
    </source>
</evidence>
<evidence type="ECO:0000256" key="1">
    <source>
        <dbReference type="ARBA" id="ARBA00004141"/>
    </source>
</evidence>
<keyword evidence="3 6" id="KW-1133">Transmembrane helix</keyword>